<proteinExistence type="predicted"/>
<protein>
    <submittedName>
        <fullName evidence="1">Uncharacterized protein</fullName>
    </submittedName>
</protein>
<accession>A0A0A8ZXQ8</accession>
<reference evidence="1" key="2">
    <citation type="journal article" date="2015" name="Data Brief">
        <title>Shoot transcriptome of the giant reed, Arundo donax.</title>
        <authorList>
            <person name="Barrero R.A."/>
            <person name="Guerrero F.D."/>
            <person name="Moolhuijzen P."/>
            <person name="Goolsby J.A."/>
            <person name="Tidwell J."/>
            <person name="Bellgard S.E."/>
            <person name="Bellgard M.I."/>
        </authorList>
    </citation>
    <scope>NUCLEOTIDE SEQUENCE</scope>
    <source>
        <tissue evidence="1">Shoot tissue taken approximately 20 cm above the soil surface</tissue>
    </source>
</reference>
<organism evidence="1">
    <name type="scientific">Arundo donax</name>
    <name type="common">Giant reed</name>
    <name type="synonym">Donax arundinaceus</name>
    <dbReference type="NCBI Taxonomy" id="35708"/>
    <lineage>
        <taxon>Eukaryota</taxon>
        <taxon>Viridiplantae</taxon>
        <taxon>Streptophyta</taxon>
        <taxon>Embryophyta</taxon>
        <taxon>Tracheophyta</taxon>
        <taxon>Spermatophyta</taxon>
        <taxon>Magnoliopsida</taxon>
        <taxon>Liliopsida</taxon>
        <taxon>Poales</taxon>
        <taxon>Poaceae</taxon>
        <taxon>PACMAD clade</taxon>
        <taxon>Arundinoideae</taxon>
        <taxon>Arundineae</taxon>
        <taxon>Arundo</taxon>
    </lineage>
</organism>
<evidence type="ECO:0000313" key="1">
    <source>
        <dbReference type="EMBL" id="JAD43591.1"/>
    </source>
</evidence>
<name>A0A0A8ZXQ8_ARUDO</name>
<sequence>MVNKESLQHLCCIQSNFSSHNVSDVSKYCTIGNYFPISIRLANLSSM</sequence>
<reference evidence="1" key="1">
    <citation type="submission" date="2014-09" db="EMBL/GenBank/DDBJ databases">
        <authorList>
            <person name="Magalhaes I.L.F."/>
            <person name="Oliveira U."/>
            <person name="Santos F.R."/>
            <person name="Vidigal T.H.D.A."/>
            <person name="Brescovit A.D."/>
            <person name="Santos A.J."/>
        </authorList>
    </citation>
    <scope>NUCLEOTIDE SEQUENCE</scope>
    <source>
        <tissue evidence="1">Shoot tissue taken approximately 20 cm above the soil surface</tissue>
    </source>
</reference>
<dbReference type="AlphaFoldDB" id="A0A0A8ZXQ8"/>
<dbReference type="EMBL" id="GBRH01254304">
    <property type="protein sequence ID" value="JAD43591.1"/>
    <property type="molecule type" value="Transcribed_RNA"/>
</dbReference>